<evidence type="ECO:0000256" key="1">
    <source>
        <dbReference type="ARBA" id="ARBA00005952"/>
    </source>
</evidence>
<dbReference type="GeneID" id="83689986"/>
<dbReference type="Gene3D" id="1.10.940.10">
    <property type="entry name" value="NusB-like"/>
    <property type="match status" value="1"/>
</dbReference>
<dbReference type="GO" id="GO:0006353">
    <property type="term" value="P:DNA-templated transcription termination"/>
    <property type="evidence" value="ECO:0007669"/>
    <property type="project" value="UniProtKB-UniRule"/>
</dbReference>
<evidence type="ECO:0000259" key="7">
    <source>
        <dbReference type="Pfam" id="PF01029"/>
    </source>
</evidence>
<evidence type="ECO:0000313" key="10">
    <source>
        <dbReference type="EMBL" id="WHM78851.1"/>
    </source>
</evidence>
<dbReference type="InterPro" id="IPR006027">
    <property type="entry name" value="NusB_RsmB_TIM44"/>
</dbReference>
<evidence type="ECO:0000313" key="12">
    <source>
        <dbReference type="Proteomes" id="UP000339049"/>
    </source>
</evidence>
<dbReference type="NCBIfam" id="TIGR01951">
    <property type="entry name" value="nusB"/>
    <property type="match status" value="1"/>
</dbReference>
<keyword evidence="5 6" id="KW-0804">Transcription</keyword>
<reference evidence="8 11" key="1">
    <citation type="submission" date="2018-06" db="EMBL/GenBank/DDBJ databases">
        <authorList>
            <consortium name="Pathogen Informatics"/>
            <person name="Doyle S."/>
        </authorList>
    </citation>
    <scope>NUCLEOTIDE SEQUENCE [LARGE SCALE GENOMIC DNA]</scope>
    <source>
        <strain evidence="8 11">NCTC11564</strain>
    </source>
</reference>
<evidence type="ECO:0000256" key="4">
    <source>
        <dbReference type="ARBA" id="ARBA00023015"/>
    </source>
</evidence>
<evidence type="ECO:0000256" key="5">
    <source>
        <dbReference type="ARBA" id="ARBA00023163"/>
    </source>
</evidence>
<proteinExistence type="inferred from homology"/>
<dbReference type="GO" id="GO:0003723">
    <property type="term" value="F:RNA binding"/>
    <property type="evidence" value="ECO:0007669"/>
    <property type="project" value="UniProtKB-UniRule"/>
</dbReference>
<comment type="function">
    <text evidence="6">Involved in transcription antitermination. Required for transcription of ribosomal RNA (rRNA) genes. Binds specifically to the boxA antiterminator sequence of the ribosomal RNA (rrn) operons.</text>
</comment>
<protein>
    <recommendedName>
        <fullName evidence="6">Transcription antitermination protein NusB</fullName>
    </recommendedName>
    <alternativeName>
        <fullName evidence="6">Antitermination factor NusB</fullName>
    </alternativeName>
</protein>
<sequence length="149" mass="16992">MTKSFQNSRRDLRERAFQALFSMEMGGDFLVASQFAYDYDKVVDEGNEALELPIFLLNLVNGVNDHKKELDRTISEHLKTGWSLERLTVTDKTLLRLGLFEIKYFNETPDRVALNEIIEVAKKYSDETSAKFINGLLSQFVSEASSASN</sequence>
<comment type="similarity">
    <text evidence="1 6">Belongs to the NusB family.</text>
</comment>
<dbReference type="EMBL" id="UHFO01000001">
    <property type="protein sequence ID" value="SUN64911.1"/>
    <property type="molecule type" value="Genomic_DNA"/>
</dbReference>
<dbReference type="InterPro" id="IPR011605">
    <property type="entry name" value="NusB_fam"/>
</dbReference>
<evidence type="ECO:0000313" key="11">
    <source>
        <dbReference type="Proteomes" id="UP000254559"/>
    </source>
</evidence>
<dbReference type="Proteomes" id="UP000339049">
    <property type="component" value="Unassembled WGS sequence"/>
</dbReference>
<dbReference type="PANTHER" id="PTHR11078">
    <property type="entry name" value="N UTILIZATION SUBSTANCE PROTEIN B-RELATED"/>
    <property type="match status" value="1"/>
</dbReference>
<dbReference type="NCBIfam" id="NF001223">
    <property type="entry name" value="PRK00202.1-1"/>
    <property type="match status" value="1"/>
</dbReference>
<evidence type="ECO:0000256" key="6">
    <source>
        <dbReference type="HAMAP-Rule" id="MF_00073"/>
    </source>
</evidence>
<feature type="domain" description="NusB/RsmB/TIM44" evidence="7">
    <location>
        <begin position="12"/>
        <end position="140"/>
    </location>
</feature>
<evidence type="ECO:0000313" key="9">
    <source>
        <dbReference type="EMBL" id="VTT23683.1"/>
    </source>
</evidence>
<dbReference type="PANTHER" id="PTHR11078:SF3">
    <property type="entry name" value="ANTITERMINATION NUSB DOMAIN-CONTAINING PROTEIN"/>
    <property type="match status" value="1"/>
</dbReference>
<evidence type="ECO:0000256" key="3">
    <source>
        <dbReference type="ARBA" id="ARBA00022884"/>
    </source>
</evidence>
<organism evidence="8 11">
    <name type="scientific">Streptococcus dysgalactiae subsp. equisimilis</name>
    <name type="common">Streptococcus equisimilis</name>
    <dbReference type="NCBI Taxonomy" id="119602"/>
    <lineage>
        <taxon>Bacteria</taxon>
        <taxon>Bacillati</taxon>
        <taxon>Bacillota</taxon>
        <taxon>Bacilli</taxon>
        <taxon>Lactobacillales</taxon>
        <taxon>Streptococcaceae</taxon>
        <taxon>Streptococcus</taxon>
    </lineage>
</organism>
<dbReference type="Pfam" id="PF01029">
    <property type="entry name" value="NusB"/>
    <property type="match status" value="1"/>
</dbReference>
<dbReference type="EMBL" id="CP125360">
    <property type="protein sequence ID" value="WHM78851.1"/>
    <property type="molecule type" value="Genomic_DNA"/>
</dbReference>
<dbReference type="AlphaFoldDB" id="A0A9X8T514"/>
<dbReference type="RefSeq" id="WP_003059451.1">
    <property type="nucleotide sequence ID" value="NZ_AP023393.1"/>
</dbReference>
<dbReference type="HAMAP" id="MF_00073">
    <property type="entry name" value="NusB"/>
    <property type="match status" value="1"/>
</dbReference>
<dbReference type="SUPFAM" id="SSF48013">
    <property type="entry name" value="NusB-like"/>
    <property type="match status" value="1"/>
</dbReference>
<dbReference type="GO" id="GO:0005829">
    <property type="term" value="C:cytosol"/>
    <property type="evidence" value="ECO:0007669"/>
    <property type="project" value="TreeGrafter"/>
</dbReference>
<gene>
    <name evidence="6 8" type="primary">nusB</name>
    <name evidence="9" type="ORF">NCTC11557_00913</name>
    <name evidence="8" type="ORF">NCTC11564_01999</name>
    <name evidence="10" type="ORF">OPT59_09495</name>
</gene>
<dbReference type="InterPro" id="IPR035926">
    <property type="entry name" value="NusB-like_sf"/>
</dbReference>
<dbReference type="EMBL" id="CABEIY010000006">
    <property type="protein sequence ID" value="VTT23683.1"/>
    <property type="molecule type" value="Genomic_DNA"/>
</dbReference>
<evidence type="ECO:0000256" key="2">
    <source>
        <dbReference type="ARBA" id="ARBA00022814"/>
    </source>
</evidence>
<dbReference type="Proteomes" id="UP001237475">
    <property type="component" value="Chromosome"/>
</dbReference>
<keyword evidence="3 6" id="KW-0694">RNA-binding</keyword>
<evidence type="ECO:0000313" key="8">
    <source>
        <dbReference type="EMBL" id="SUN64911.1"/>
    </source>
</evidence>
<keyword evidence="2 6" id="KW-0889">Transcription antitermination</keyword>
<reference evidence="10" key="3">
    <citation type="submission" date="2023-04" db="EMBL/GenBank/DDBJ databases">
        <title>Complete genomes of S. dygalactiae subsp equisimilis isolates causing bacteremia in cancer patients.</title>
        <authorList>
            <person name="Anand S."/>
            <person name="Arias J."/>
            <person name="Delafuente J."/>
            <person name="Elgamal H."/>
            <person name="Prevost T."/>
            <person name="Liu X."/>
            <person name="Kalia A."/>
        </authorList>
    </citation>
    <scope>NUCLEOTIDE SEQUENCE</scope>
    <source>
        <strain evidence="10">UT_120444</strain>
    </source>
</reference>
<keyword evidence="4 6" id="KW-0805">Transcription regulation</keyword>
<dbReference type="Proteomes" id="UP000254559">
    <property type="component" value="Unassembled WGS sequence"/>
</dbReference>
<accession>A0A9X8T514</accession>
<dbReference type="GO" id="GO:0031564">
    <property type="term" value="P:transcription antitermination"/>
    <property type="evidence" value="ECO:0007669"/>
    <property type="project" value="UniProtKB-KW"/>
</dbReference>
<name>A0A9X8T514_STREQ</name>
<reference evidence="9 12" key="2">
    <citation type="submission" date="2019-05" db="EMBL/GenBank/DDBJ databases">
        <authorList>
            <consortium name="Pathogen Informatics"/>
        </authorList>
    </citation>
    <scope>NUCLEOTIDE SEQUENCE [LARGE SCALE GENOMIC DNA]</scope>
    <source>
        <strain evidence="9 12">NCTC11557</strain>
    </source>
</reference>